<dbReference type="EMBL" id="OZ035837">
    <property type="protein sequence ID" value="CAL1582025.1"/>
    <property type="molecule type" value="Genomic_DNA"/>
</dbReference>
<dbReference type="Proteomes" id="UP001497482">
    <property type="component" value="Chromosome 15"/>
</dbReference>
<keyword evidence="3" id="KW-1185">Reference proteome</keyword>
<gene>
    <name evidence="2" type="ORF">KC01_LOCUS12717</name>
</gene>
<evidence type="ECO:0000256" key="1">
    <source>
        <dbReference type="SAM" id="MobiDB-lite"/>
    </source>
</evidence>
<evidence type="ECO:0000313" key="3">
    <source>
        <dbReference type="Proteomes" id="UP001497482"/>
    </source>
</evidence>
<proteinExistence type="predicted"/>
<reference evidence="2 3" key="1">
    <citation type="submission" date="2024-04" db="EMBL/GenBank/DDBJ databases">
        <authorList>
            <person name="Waldvogel A.-M."/>
            <person name="Schoenle A."/>
        </authorList>
    </citation>
    <scope>NUCLEOTIDE SEQUENCE [LARGE SCALE GENOMIC DNA]</scope>
</reference>
<feature type="compositionally biased region" description="Low complexity" evidence="1">
    <location>
        <begin position="57"/>
        <end position="66"/>
    </location>
</feature>
<evidence type="ECO:0000313" key="2">
    <source>
        <dbReference type="EMBL" id="CAL1582025.1"/>
    </source>
</evidence>
<sequence length="165" mass="17847">MVRALYRMTMAPSCGNPKETQPKFPEHTPSQLSGQDAVGADSVKDFIFCQRRGQGSAGAAAGAGPAMSDSRLPPDGPCGGADYRAHLSRQPESVDVGWAVWCHAKTHVPRSLNPIPSTCPLSLLRLPPALPHHRLDLLHPSRRSRGIGFPPPDRAWPGSLEYLDR</sequence>
<dbReference type="AlphaFoldDB" id="A0AAV2JZB7"/>
<feature type="region of interest" description="Disordered" evidence="1">
    <location>
        <begin position="57"/>
        <end position="84"/>
    </location>
</feature>
<accession>A0AAV2JZB7</accession>
<organism evidence="2 3">
    <name type="scientific">Knipowitschia caucasica</name>
    <name type="common">Caucasian dwarf goby</name>
    <name type="synonym">Pomatoschistus caucasicus</name>
    <dbReference type="NCBI Taxonomy" id="637954"/>
    <lineage>
        <taxon>Eukaryota</taxon>
        <taxon>Metazoa</taxon>
        <taxon>Chordata</taxon>
        <taxon>Craniata</taxon>
        <taxon>Vertebrata</taxon>
        <taxon>Euteleostomi</taxon>
        <taxon>Actinopterygii</taxon>
        <taxon>Neopterygii</taxon>
        <taxon>Teleostei</taxon>
        <taxon>Neoteleostei</taxon>
        <taxon>Acanthomorphata</taxon>
        <taxon>Gobiaria</taxon>
        <taxon>Gobiiformes</taxon>
        <taxon>Gobioidei</taxon>
        <taxon>Gobiidae</taxon>
        <taxon>Gobiinae</taxon>
        <taxon>Knipowitschia</taxon>
    </lineage>
</organism>
<feature type="region of interest" description="Disordered" evidence="1">
    <location>
        <begin position="11"/>
        <end position="36"/>
    </location>
</feature>
<name>A0AAV2JZB7_KNICA</name>
<protein>
    <submittedName>
        <fullName evidence="2">Uncharacterized protein</fullName>
    </submittedName>
</protein>